<dbReference type="FunFam" id="1.10.1520.10:FF:000001">
    <property type="entry name" value="Ribonuclease 3"/>
    <property type="match status" value="1"/>
</dbReference>
<organism evidence="18 19">
    <name type="scientific">Pseudothermotoga thermarum DSM 5069</name>
    <dbReference type="NCBI Taxonomy" id="688269"/>
    <lineage>
        <taxon>Bacteria</taxon>
        <taxon>Thermotogati</taxon>
        <taxon>Thermotogota</taxon>
        <taxon>Thermotogae</taxon>
        <taxon>Thermotogales</taxon>
        <taxon>Thermotogaceae</taxon>
        <taxon>Pseudothermotoga</taxon>
    </lineage>
</organism>
<dbReference type="PROSITE" id="PS50142">
    <property type="entry name" value="RNASE_3_2"/>
    <property type="match status" value="1"/>
</dbReference>
<dbReference type="EMBL" id="CP002351">
    <property type="protein sequence ID" value="AEH50852.1"/>
    <property type="molecule type" value="Genomic_DNA"/>
</dbReference>
<proteinExistence type="inferred from homology"/>
<dbReference type="GO" id="GO:0006397">
    <property type="term" value="P:mRNA processing"/>
    <property type="evidence" value="ECO:0007669"/>
    <property type="project" value="UniProtKB-UniRule"/>
</dbReference>
<reference evidence="18 19" key="1">
    <citation type="submission" date="2010-11" db="EMBL/GenBank/DDBJ databases">
        <title>The complete genome of Thermotoga thermarum DSM 5069.</title>
        <authorList>
            <consortium name="US DOE Joint Genome Institute (JGI-PGF)"/>
            <person name="Lucas S."/>
            <person name="Copeland A."/>
            <person name="Lapidus A."/>
            <person name="Bruce D."/>
            <person name="Goodwin L."/>
            <person name="Pitluck S."/>
            <person name="Kyrpides N."/>
            <person name="Mavromatis K."/>
            <person name="Ivanova N."/>
            <person name="Zeytun A."/>
            <person name="Brettin T."/>
            <person name="Detter J.C."/>
            <person name="Tapia R."/>
            <person name="Han C."/>
            <person name="Land M."/>
            <person name="Hauser L."/>
            <person name="Markowitz V."/>
            <person name="Cheng J.-F."/>
            <person name="Hugenholtz P."/>
            <person name="Woyke T."/>
            <person name="Wu D."/>
            <person name="Spring S."/>
            <person name="Schroeder M."/>
            <person name="Brambilla E."/>
            <person name="Klenk H.-P."/>
            <person name="Eisen J.A."/>
        </authorList>
    </citation>
    <scope>NUCLEOTIDE SEQUENCE [LARGE SCALE GENOMIC DNA]</scope>
    <source>
        <strain evidence="18 19">DSM 5069</strain>
    </source>
</reference>
<evidence type="ECO:0000313" key="18">
    <source>
        <dbReference type="EMBL" id="AEH50852.1"/>
    </source>
</evidence>
<dbReference type="KEGG" id="tta:Theth_0767"/>
<dbReference type="GO" id="GO:0019843">
    <property type="term" value="F:rRNA binding"/>
    <property type="evidence" value="ECO:0007669"/>
    <property type="project" value="UniProtKB-KW"/>
</dbReference>
<feature type="active site" evidence="15">
    <location>
        <position position="58"/>
    </location>
</feature>
<dbReference type="Proteomes" id="UP000006804">
    <property type="component" value="Chromosome"/>
</dbReference>
<feature type="domain" description="DRBM" evidence="16">
    <location>
        <begin position="168"/>
        <end position="237"/>
    </location>
</feature>
<dbReference type="HOGENOM" id="CLU_000907_1_3_0"/>
<evidence type="ECO:0000256" key="10">
    <source>
        <dbReference type="ARBA" id="ARBA00022723"/>
    </source>
</evidence>
<evidence type="ECO:0000256" key="7">
    <source>
        <dbReference type="ARBA" id="ARBA00022664"/>
    </source>
</evidence>
<dbReference type="InterPro" id="IPR036389">
    <property type="entry name" value="RNase_III_sf"/>
</dbReference>
<evidence type="ECO:0000259" key="16">
    <source>
        <dbReference type="PROSITE" id="PS50137"/>
    </source>
</evidence>
<evidence type="ECO:0000256" key="4">
    <source>
        <dbReference type="ARBA" id="ARBA00011738"/>
    </source>
</evidence>
<evidence type="ECO:0000256" key="13">
    <source>
        <dbReference type="ARBA" id="ARBA00022842"/>
    </source>
</evidence>
<dbReference type="Gene3D" id="3.30.160.20">
    <property type="match status" value="1"/>
</dbReference>
<keyword evidence="6 15" id="KW-0698">rRNA processing</keyword>
<protein>
    <recommendedName>
        <fullName evidence="15">Ribonuclease 3</fullName>
        <ecNumber evidence="15">3.1.26.3</ecNumber>
    </recommendedName>
    <alternativeName>
        <fullName evidence="15">Ribonuclease III</fullName>
        <shortName evidence="15">RNase III</shortName>
    </alternativeName>
</protein>
<name>F7YY42_9THEM</name>
<dbReference type="SUPFAM" id="SSF69065">
    <property type="entry name" value="RNase III domain-like"/>
    <property type="match status" value="1"/>
</dbReference>
<dbReference type="Pfam" id="PF14622">
    <property type="entry name" value="Ribonucleas_3_3"/>
    <property type="match status" value="1"/>
</dbReference>
<dbReference type="SMART" id="SM00358">
    <property type="entry name" value="DSRM"/>
    <property type="match status" value="1"/>
</dbReference>
<comment type="subunit">
    <text evidence="4 15">Homodimer.</text>
</comment>
<evidence type="ECO:0000259" key="17">
    <source>
        <dbReference type="PROSITE" id="PS50142"/>
    </source>
</evidence>
<evidence type="ECO:0000256" key="8">
    <source>
        <dbReference type="ARBA" id="ARBA00022694"/>
    </source>
</evidence>
<comment type="catalytic activity">
    <reaction evidence="1 15">
        <text>Endonucleolytic cleavage to 5'-phosphomonoester.</text>
        <dbReference type="EC" id="3.1.26.3"/>
    </reaction>
</comment>
<dbReference type="SUPFAM" id="SSF54768">
    <property type="entry name" value="dsRNA-binding domain-like"/>
    <property type="match status" value="1"/>
</dbReference>
<dbReference type="OrthoDB" id="9805026at2"/>
<dbReference type="HAMAP" id="MF_00104">
    <property type="entry name" value="RNase_III"/>
    <property type="match status" value="1"/>
</dbReference>
<sequence>MIEEELQRIINFMEKIEYWFLEPRLLFIALCHSSYVHEQKQKGRNDVISNERLEFLGDSVIEMLLSDYLYKNFEEFSEGNMAKIKAAVASEEALARVARDINLGEFLFLGRGEEITGGRDRDSILADALEAVIGALYLDGGFEVVKRVMLPHFESYIKQVAEGKIILDHKTALQELTQAKYKALPRYVLVKEEGPSHMRKFTVEVRLKRKVLAVGEGTSIKEAEKVAAKLALEKLKKEENT</sequence>
<dbReference type="InterPro" id="IPR000999">
    <property type="entry name" value="RNase_III_dom"/>
</dbReference>
<dbReference type="NCBIfam" id="TIGR02191">
    <property type="entry name" value="RNaseIII"/>
    <property type="match status" value="1"/>
</dbReference>
<dbReference type="GO" id="GO:0042802">
    <property type="term" value="F:identical protein binding"/>
    <property type="evidence" value="ECO:0007669"/>
    <property type="project" value="UniProtKB-ARBA"/>
</dbReference>
<dbReference type="PANTHER" id="PTHR11207:SF0">
    <property type="entry name" value="RIBONUCLEASE 3"/>
    <property type="match status" value="1"/>
</dbReference>
<evidence type="ECO:0000256" key="6">
    <source>
        <dbReference type="ARBA" id="ARBA00022552"/>
    </source>
</evidence>
<comment type="cofactor">
    <cofactor evidence="15">
        <name>Mg(2+)</name>
        <dbReference type="ChEBI" id="CHEBI:18420"/>
    </cofactor>
</comment>
<keyword evidence="5 15" id="KW-0963">Cytoplasm</keyword>
<evidence type="ECO:0000256" key="15">
    <source>
        <dbReference type="HAMAP-Rule" id="MF_00104"/>
    </source>
</evidence>
<dbReference type="GO" id="GO:0005737">
    <property type="term" value="C:cytoplasm"/>
    <property type="evidence" value="ECO:0007669"/>
    <property type="project" value="UniProtKB-SubCell"/>
</dbReference>
<keyword evidence="10 15" id="KW-0479">Metal-binding</keyword>
<dbReference type="GO" id="GO:0046872">
    <property type="term" value="F:metal ion binding"/>
    <property type="evidence" value="ECO:0007669"/>
    <property type="project" value="UniProtKB-KW"/>
</dbReference>
<dbReference type="Gene3D" id="1.10.1520.10">
    <property type="entry name" value="Ribonuclease III domain"/>
    <property type="match status" value="1"/>
</dbReference>
<gene>
    <name evidence="15" type="primary">rnc</name>
    <name evidence="18" type="ORF">Theth_0767</name>
</gene>
<keyword evidence="8 15" id="KW-0819">tRNA processing</keyword>
<dbReference type="AlphaFoldDB" id="F7YY42"/>
<keyword evidence="19" id="KW-1185">Reference proteome</keyword>
<dbReference type="CDD" id="cd10845">
    <property type="entry name" value="DSRM_RNAse_III_family"/>
    <property type="match status" value="1"/>
</dbReference>
<feature type="binding site" evidence="15">
    <location>
        <position position="130"/>
    </location>
    <ligand>
        <name>Mg(2+)</name>
        <dbReference type="ChEBI" id="CHEBI:18420"/>
    </ligand>
</feature>
<evidence type="ECO:0000256" key="1">
    <source>
        <dbReference type="ARBA" id="ARBA00000109"/>
    </source>
</evidence>
<keyword evidence="15" id="KW-0699">rRNA-binding</keyword>
<dbReference type="InterPro" id="IPR011907">
    <property type="entry name" value="RNase_III"/>
</dbReference>
<comment type="subcellular location">
    <subcellularLocation>
        <location evidence="2 15">Cytoplasm</location>
    </subcellularLocation>
</comment>
<dbReference type="eggNOG" id="COG0571">
    <property type="taxonomic scope" value="Bacteria"/>
</dbReference>
<dbReference type="GO" id="GO:0006364">
    <property type="term" value="P:rRNA processing"/>
    <property type="evidence" value="ECO:0007669"/>
    <property type="project" value="UniProtKB-UniRule"/>
</dbReference>
<evidence type="ECO:0000256" key="14">
    <source>
        <dbReference type="ARBA" id="ARBA00022884"/>
    </source>
</evidence>
<evidence type="ECO:0000313" key="19">
    <source>
        <dbReference type="Proteomes" id="UP000006804"/>
    </source>
</evidence>
<dbReference type="PROSITE" id="PS50137">
    <property type="entry name" value="DS_RBD"/>
    <property type="match status" value="1"/>
</dbReference>
<feature type="binding site" evidence="15">
    <location>
        <position position="54"/>
    </location>
    <ligand>
        <name>Mg(2+)</name>
        <dbReference type="ChEBI" id="CHEBI:18420"/>
    </ligand>
</feature>
<keyword evidence="13 15" id="KW-0460">Magnesium</keyword>
<dbReference type="InterPro" id="IPR014720">
    <property type="entry name" value="dsRBD_dom"/>
</dbReference>
<keyword evidence="7 15" id="KW-0507">mRNA processing</keyword>
<dbReference type="Pfam" id="PF00035">
    <property type="entry name" value="dsrm"/>
    <property type="match status" value="1"/>
</dbReference>
<evidence type="ECO:0000256" key="2">
    <source>
        <dbReference type="ARBA" id="ARBA00004496"/>
    </source>
</evidence>
<comment type="similarity">
    <text evidence="3">Belongs to the ribonuclease III family.</text>
</comment>
<feature type="domain" description="RNase III" evidence="17">
    <location>
        <begin position="9"/>
        <end position="141"/>
    </location>
</feature>
<evidence type="ECO:0000256" key="11">
    <source>
        <dbReference type="ARBA" id="ARBA00022759"/>
    </source>
</evidence>
<keyword evidence="12 15" id="KW-0378">Hydrolase</keyword>
<dbReference type="CDD" id="cd00593">
    <property type="entry name" value="RIBOc"/>
    <property type="match status" value="1"/>
</dbReference>
<dbReference type="GO" id="GO:0004525">
    <property type="term" value="F:ribonuclease III activity"/>
    <property type="evidence" value="ECO:0007669"/>
    <property type="project" value="UniProtKB-UniRule"/>
</dbReference>
<keyword evidence="11 15" id="KW-0255">Endonuclease</keyword>
<dbReference type="SMART" id="SM00535">
    <property type="entry name" value="RIBOc"/>
    <property type="match status" value="1"/>
</dbReference>
<evidence type="ECO:0000256" key="9">
    <source>
        <dbReference type="ARBA" id="ARBA00022722"/>
    </source>
</evidence>
<comment type="function">
    <text evidence="15">Digests double-stranded RNA. Involved in the processing of primary rRNA transcript to yield the immediate precursors to the large and small rRNAs (23S and 16S). Processes some mRNAs, and tRNAs when they are encoded in the rRNA operon. Processes pre-crRNA and tracrRNA of type II CRISPR loci if present in the organism.</text>
</comment>
<dbReference type="RefSeq" id="WP_013932074.1">
    <property type="nucleotide sequence ID" value="NC_015707.1"/>
</dbReference>
<accession>F7YY42</accession>
<feature type="active site" evidence="15">
    <location>
        <position position="130"/>
    </location>
</feature>
<dbReference type="GO" id="GO:0008033">
    <property type="term" value="P:tRNA processing"/>
    <property type="evidence" value="ECO:0007669"/>
    <property type="project" value="UniProtKB-KW"/>
</dbReference>
<evidence type="ECO:0000256" key="5">
    <source>
        <dbReference type="ARBA" id="ARBA00022490"/>
    </source>
</evidence>
<dbReference type="FunFam" id="3.30.160.20:FF:000003">
    <property type="entry name" value="Ribonuclease 3"/>
    <property type="match status" value="1"/>
</dbReference>
<dbReference type="GO" id="GO:0003725">
    <property type="term" value="F:double-stranded RNA binding"/>
    <property type="evidence" value="ECO:0007669"/>
    <property type="project" value="TreeGrafter"/>
</dbReference>
<keyword evidence="14 15" id="KW-0694">RNA-binding</keyword>
<evidence type="ECO:0000256" key="12">
    <source>
        <dbReference type="ARBA" id="ARBA00022801"/>
    </source>
</evidence>
<dbReference type="STRING" id="688269.Theth_0767"/>
<keyword evidence="9 15" id="KW-0540">Nuclease</keyword>
<dbReference type="GO" id="GO:0010468">
    <property type="term" value="P:regulation of gene expression"/>
    <property type="evidence" value="ECO:0007669"/>
    <property type="project" value="TreeGrafter"/>
</dbReference>
<dbReference type="PATRIC" id="fig|688269.3.peg.791"/>
<dbReference type="PROSITE" id="PS00517">
    <property type="entry name" value="RNASE_3_1"/>
    <property type="match status" value="1"/>
</dbReference>
<feature type="binding site" evidence="15">
    <location>
        <position position="127"/>
    </location>
    <ligand>
        <name>Mg(2+)</name>
        <dbReference type="ChEBI" id="CHEBI:18420"/>
    </ligand>
</feature>
<dbReference type="EC" id="3.1.26.3" evidence="15"/>
<evidence type="ECO:0000256" key="3">
    <source>
        <dbReference type="ARBA" id="ARBA00010183"/>
    </source>
</evidence>
<dbReference type="PANTHER" id="PTHR11207">
    <property type="entry name" value="RIBONUCLEASE III"/>
    <property type="match status" value="1"/>
</dbReference>